<evidence type="ECO:0000256" key="3">
    <source>
        <dbReference type="ARBA" id="ARBA00022475"/>
    </source>
</evidence>
<dbReference type="PANTHER" id="PTHR43163">
    <property type="entry name" value="DIPEPTIDE TRANSPORT SYSTEM PERMEASE PROTEIN DPPB-RELATED"/>
    <property type="match status" value="1"/>
</dbReference>
<keyword evidence="2 7" id="KW-0813">Transport</keyword>
<gene>
    <name evidence="10" type="ORF">F8568_014725</name>
</gene>
<evidence type="ECO:0000256" key="4">
    <source>
        <dbReference type="ARBA" id="ARBA00022692"/>
    </source>
</evidence>
<dbReference type="InterPro" id="IPR000515">
    <property type="entry name" value="MetI-like"/>
</dbReference>
<dbReference type="InterPro" id="IPR035906">
    <property type="entry name" value="MetI-like_sf"/>
</dbReference>
<dbReference type="PANTHER" id="PTHR43163:SF6">
    <property type="entry name" value="DIPEPTIDE TRANSPORT SYSTEM PERMEASE PROTEIN DPPB-RELATED"/>
    <property type="match status" value="1"/>
</dbReference>
<dbReference type="Gene3D" id="1.10.3720.10">
    <property type="entry name" value="MetI-like"/>
    <property type="match status" value="1"/>
</dbReference>
<dbReference type="SUPFAM" id="SSF161098">
    <property type="entry name" value="MetI-like"/>
    <property type="match status" value="1"/>
</dbReference>
<evidence type="ECO:0000313" key="11">
    <source>
        <dbReference type="Proteomes" id="UP000462055"/>
    </source>
</evidence>
<proteinExistence type="inferred from homology"/>
<dbReference type="GO" id="GO:0005886">
    <property type="term" value="C:plasma membrane"/>
    <property type="evidence" value="ECO:0007669"/>
    <property type="project" value="UniProtKB-SubCell"/>
</dbReference>
<accession>A0A6I4MC91</accession>
<comment type="caution">
    <text evidence="10">The sequence shown here is derived from an EMBL/GenBank/DDBJ whole genome shotgun (WGS) entry which is preliminary data.</text>
</comment>
<evidence type="ECO:0000256" key="2">
    <source>
        <dbReference type="ARBA" id="ARBA00022448"/>
    </source>
</evidence>
<keyword evidence="4 7" id="KW-0812">Transmembrane</keyword>
<evidence type="ECO:0000256" key="6">
    <source>
        <dbReference type="ARBA" id="ARBA00023136"/>
    </source>
</evidence>
<comment type="subcellular location">
    <subcellularLocation>
        <location evidence="1 7">Cell membrane</location>
        <topology evidence="1 7">Multi-pass membrane protein</topology>
    </subcellularLocation>
</comment>
<evidence type="ECO:0000259" key="9">
    <source>
        <dbReference type="PROSITE" id="PS50928"/>
    </source>
</evidence>
<dbReference type="Proteomes" id="UP000462055">
    <property type="component" value="Unassembled WGS sequence"/>
</dbReference>
<sequence length="422" mass="45654">MRSHARHLRASPLRRPGSRKETSWLVDKLMWCMSRSAAHQDGELDRLRSGFLSRSSLRRTRSGGVLSRRRSAMHRHRRGRSRRNLPDPPLTPGAECRRVIDIEGRGDVPPLARRVIQTVPVVLGVVTLTFIMVNVLPGNVATTILGESATPQSIAALEKQLGLDAPLVERFGDYLLQILHGDFGSSVRTGDAVLPTVLDRLSVSVELMVLAQIIAIAAAVGLAVLAVRFRGGVVDKVCSALASAGISVPGFLLGVLLVLFFAVRLRLLPAVGFVPLSGGLAANLKTMILPAVTLATAEFGVYYRVVHSQMLEILDEQYVDTARSKGITEVRVLIVHVLRNALFPLVTVVGLNVGRLLGGAVVVESIFALPGVGRLMIDSILQRDLPMVQGVVLFLAIAYVLVNLLVDVIYTLLDPRVRGSLA</sequence>
<dbReference type="Pfam" id="PF00528">
    <property type="entry name" value="BPD_transp_1"/>
    <property type="match status" value="1"/>
</dbReference>
<dbReference type="InterPro" id="IPR045621">
    <property type="entry name" value="BPD_transp_1_N"/>
</dbReference>
<comment type="similarity">
    <text evidence="7">Belongs to the binding-protein-dependent transport system permease family.</text>
</comment>
<feature type="region of interest" description="Disordered" evidence="8">
    <location>
        <begin position="59"/>
        <end position="92"/>
    </location>
</feature>
<feature type="transmembrane region" description="Helical" evidence="7">
    <location>
        <begin position="239"/>
        <end position="262"/>
    </location>
</feature>
<dbReference type="CDD" id="cd06261">
    <property type="entry name" value="TM_PBP2"/>
    <property type="match status" value="1"/>
</dbReference>
<keyword evidence="11" id="KW-1185">Reference proteome</keyword>
<evidence type="ECO:0000256" key="1">
    <source>
        <dbReference type="ARBA" id="ARBA00004651"/>
    </source>
</evidence>
<feature type="domain" description="ABC transmembrane type-1" evidence="9">
    <location>
        <begin position="201"/>
        <end position="410"/>
    </location>
</feature>
<organism evidence="10 11">
    <name type="scientific">Actinomadura physcomitrii</name>
    <dbReference type="NCBI Taxonomy" id="2650748"/>
    <lineage>
        <taxon>Bacteria</taxon>
        <taxon>Bacillati</taxon>
        <taxon>Actinomycetota</taxon>
        <taxon>Actinomycetes</taxon>
        <taxon>Streptosporangiales</taxon>
        <taxon>Thermomonosporaceae</taxon>
        <taxon>Actinomadura</taxon>
    </lineage>
</organism>
<name>A0A6I4MC91_9ACTN</name>
<dbReference type="GO" id="GO:0071916">
    <property type="term" value="F:dipeptide transmembrane transporter activity"/>
    <property type="evidence" value="ECO:0007669"/>
    <property type="project" value="TreeGrafter"/>
</dbReference>
<evidence type="ECO:0000313" key="10">
    <source>
        <dbReference type="EMBL" id="MWA01607.1"/>
    </source>
</evidence>
<dbReference type="PROSITE" id="PS50928">
    <property type="entry name" value="ABC_TM1"/>
    <property type="match status" value="1"/>
</dbReference>
<dbReference type="RefSeq" id="WP_151594107.1">
    <property type="nucleotide sequence ID" value="NZ_WBMS02000010.1"/>
</dbReference>
<reference evidence="10" key="1">
    <citation type="submission" date="2019-12" db="EMBL/GenBank/DDBJ databases">
        <title>Actinomadura physcomitrii sp. nov., a novel actinomycete isolated from moss [Physcomitrium sphaericum (Ludw) Fuernr].</title>
        <authorList>
            <person name="Zhuang X."/>
        </authorList>
    </citation>
    <scope>NUCLEOTIDE SEQUENCE [LARGE SCALE GENOMIC DNA]</scope>
    <source>
        <strain evidence="10">LD22</strain>
    </source>
</reference>
<dbReference type="Pfam" id="PF19300">
    <property type="entry name" value="BPD_transp_1_N"/>
    <property type="match status" value="1"/>
</dbReference>
<evidence type="ECO:0000256" key="5">
    <source>
        <dbReference type="ARBA" id="ARBA00022989"/>
    </source>
</evidence>
<feature type="transmembrane region" description="Helical" evidence="7">
    <location>
        <begin position="207"/>
        <end position="227"/>
    </location>
</feature>
<evidence type="ECO:0000256" key="7">
    <source>
        <dbReference type="RuleBase" id="RU363032"/>
    </source>
</evidence>
<keyword evidence="6 7" id="KW-0472">Membrane</keyword>
<feature type="compositionally biased region" description="Basic residues" evidence="8">
    <location>
        <begin position="59"/>
        <end position="83"/>
    </location>
</feature>
<dbReference type="EMBL" id="WBMS02000010">
    <property type="protein sequence ID" value="MWA01607.1"/>
    <property type="molecule type" value="Genomic_DNA"/>
</dbReference>
<feature type="transmembrane region" description="Helical" evidence="7">
    <location>
        <begin position="389"/>
        <end position="413"/>
    </location>
</feature>
<keyword evidence="5 7" id="KW-1133">Transmembrane helix</keyword>
<keyword evidence="3" id="KW-1003">Cell membrane</keyword>
<dbReference type="AlphaFoldDB" id="A0A6I4MC91"/>
<evidence type="ECO:0000256" key="8">
    <source>
        <dbReference type="SAM" id="MobiDB-lite"/>
    </source>
</evidence>
<protein>
    <submittedName>
        <fullName evidence="10">ABC transporter permease subunit</fullName>
    </submittedName>
</protein>
<feature type="transmembrane region" description="Helical" evidence="7">
    <location>
        <begin position="115"/>
        <end position="136"/>
    </location>
</feature>
<feature type="transmembrane region" description="Helical" evidence="7">
    <location>
        <begin position="282"/>
        <end position="303"/>
    </location>
</feature>